<dbReference type="STRING" id="765440.A0A0C3FBA1"/>
<evidence type="ECO:0000313" key="2">
    <source>
        <dbReference type="Proteomes" id="UP000054166"/>
    </source>
</evidence>
<dbReference type="EMBL" id="KN833028">
    <property type="protein sequence ID" value="KIM77114.1"/>
    <property type="molecule type" value="Genomic_DNA"/>
</dbReference>
<reference evidence="1 2" key="1">
    <citation type="submission" date="2014-04" db="EMBL/GenBank/DDBJ databases">
        <authorList>
            <consortium name="DOE Joint Genome Institute"/>
            <person name="Kuo A."/>
            <person name="Tarkka M."/>
            <person name="Buscot F."/>
            <person name="Kohler A."/>
            <person name="Nagy L.G."/>
            <person name="Floudas D."/>
            <person name="Copeland A."/>
            <person name="Barry K.W."/>
            <person name="Cichocki N."/>
            <person name="Veneault-Fourrey C."/>
            <person name="LaButti K."/>
            <person name="Lindquist E.A."/>
            <person name="Lipzen A."/>
            <person name="Lundell T."/>
            <person name="Morin E."/>
            <person name="Murat C."/>
            <person name="Sun H."/>
            <person name="Tunlid A."/>
            <person name="Henrissat B."/>
            <person name="Grigoriev I.V."/>
            <person name="Hibbett D.S."/>
            <person name="Martin F."/>
            <person name="Nordberg H.P."/>
            <person name="Cantor M.N."/>
            <person name="Hua S.X."/>
        </authorList>
    </citation>
    <scope>NUCLEOTIDE SEQUENCE [LARGE SCALE GENOMIC DNA]</scope>
    <source>
        <strain evidence="1 2">F 1598</strain>
    </source>
</reference>
<organism evidence="1 2">
    <name type="scientific">Piloderma croceum (strain F 1598)</name>
    <dbReference type="NCBI Taxonomy" id="765440"/>
    <lineage>
        <taxon>Eukaryota</taxon>
        <taxon>Fungi</taxon>
        <taxon>Dikarya</taxon>
        <taxon>Basidiomycota</taxon>
        <taxon>Agaricomycotina</taxon>
        <taxon>Agaricomycetes</taxon>
        <taxon>Agaricomycetidae</taxon>
        <taxon>Atheliales</taxon>
        <taxon>Atheliaceae</taxon>
        <taxon>Piloderma</taxon>
    </lineage>
</organism>
<dbReference type="HOGENOM" id="CLU_1074063_0_0_1"/>
<accession>A0A0C3FBA1</accession>
<dbReference type="Proteomes" id="UP000054166">
    <property type="component" value="Unassembled WGS sequence"/>
</dbReference>
<sequence>MADLWESITEYSNAQKTYGDFVKAVQGLYPGVEEERKWSIADMDKLVGERSCLGVLSLGDLDNPYDLSKIHKAVQFVLHGMPSNLLTPPSPPIPSAGSTITSMSTSSNKIKVEDIAAMIKHITESFVKALSAQGACSSSSGDRLPQPVNPNPTSGCNYCRSLEHFIHNCLIILEDIKQGRCKRNIKGKVTLPTSAFIPRDIPGNCLKDCIKEWHCCNPRQLAAAQMLYHVLSNGISDTSGTSQLKVKAVPTLIASCNSP</sequence>
<dbReference type="AlphaFoldDB" id="A0A0C3FBA1"/>
<keyword evidence="2" id="KW-1185">Reference proteome</keyword>
<gene>
    <name evidence="1" type="ORF">PILCRDRAFT_12292</name>
</gene>
<reference evidence="2" key="2">
    <citation type="submission" date="2015-01" db="EMBL/GenBank/DDBJ databases">
        <title>Evolutionary Origins and Diversification of the Mycorrhizal Mutualists.</title>
        <authorList>
            <consortium name="DOE Joint Genome Institute"/>
            <consortium name="Mycorrhizal Genomics Consortium"/>
            <person name="Kohler A."/>
            <person name="Kuo A."/>
            <person name="Nagy L.G."/>
            <person name="Floudas D."/>
            <person name="Copeland A."/>
            <person name="Barry K.W."/>
            <person name="Cichocki N."/>
            <person name="Veneault-Fourrey C."/>
            <person name="LaButti K."/>
            <person name="Lindquist E.A."/>
            <person name="Lipzen A."/>
            <person name="Lundell T."/>
            <person name="Morin E."/>
            <person name="Murat C."/>
            <person name="Riley R."/>
            <person name="Ohm R."/>
            <person name="Sun H."/>
            <person name="Tunlid A."/>
            <person name="Henrissat B."/>
            <person name="Grigoriev I.V."/>
            <person name="Hibbett D.S."/>
            <person name="Martin F."/>
        </authorList>
    </citation>
    <scope>NUCLEOTIDE SEQUENCE [LARGE SCALE GENOMIC DNA]</scope>
    <source>
        <strain evidence="2">F 1598</strain>
    </source>
</reference>
<evidence type="ECO:0000313" key="1">
    <source>
        <dbReference type="EMBL" id="KIM77114.1"/>
    </source>
</evidence>
<protein>
    <submittedName>
        <fullName evidence="1">Uncharacterized protein</fullName>
    </submittedName>
</protein>
<name>A0A0C3FBA1_PILCF</name>
<proteinExistence type="predicted"/>
<dbReference type="InParanoid" id="A0A0C3FBA1"/>
<dbReference type="OrthoDB" id="3028519at2759"/>